<evidence type="ECO:0000256" key="5">
    <source>
        <dbReference type="ARBA" id="ARBA00022989"/>
    </source>
</evidence>
<name>A0A7W8G7L9_9SPIR</name>
<proteinExistence type="predicted"/>
<evidence type="ECO:0000256" key="3">
    <source>
        <dbReference type="ARBA" id="ARBA00022679"/>
    </source>
</evidence>
<keyword evidence="7" id="KW-0479">Metal-binding</keyword>
<accession>A0A7W8G7L9</accession>
<dbReference type="GO" id="GO:0071555">
    <property type="term" value="P:cell wall organization"/>
    <property type="evidence" value="ECO:0007669"/>
    <property type="project" value="TreeGrafter"/>
</dbReference>
<dbReference type="Pfam" id="PF00953">
    <property type="entry name" value="Glycos_transf_4"/>
    <property type="match status" value="1"/>
</dbReference>
<comment type="subcellular location">
    <subcellularLocation>
        <location evidence="1">Cell membrane</location>
        <topology evidence="1">Multi-pass membrane protein</topology>
    </subcellularLocation>
</comment>
<evidence type="ECO:0000313" key="9">
    <source>
        <dbReference type="EMBL" id="MBB5225300.1"/>
    </source>
</evidence>
<dbReference type="Proteomes" id="UP000518887">
    <property type="component" value="Unassembled WGS sequence"/>
</dbReference>
<keyword evidence="3 9" id="KW-0808">Transferase</keyword>
<keyword evidence="7" id="KW-0460">Magnesium</keyword>
<feature type="transmembrane region" description="Helical" evidence="8">
    <location>
        <begin position="284"/>
        <end position="304"/>
    </location>
</feature>
<evidence type="ECO:0000256" key="8">
    <source>
        <dbReference type="SAM" id="Phobius"/>
    </source>
</evidence>
<feature type="transmembrane region" description="Helical" evidence="8">
    <location>
        <begin position="234"/>
        <end position="252"/>
    </location>
</feature>
<dbReference type="RefSeq" id="WP_184657451.1">
    <property type="nucleotide sequence ID" value="NZ_CP031518.1"/>
</dbReference>
<dbReference type="GO" id="GO:0036380">
    <property type="term" value="F:UDP-N-acetylglucosamine-undecaprenyl-phosphate N-acetylglucosaminephosphotransferase activity"/>
    <property type="evidence" value="ECO:0007669"/>
    <property type="project" value="UniProtKB-EC"/>
</dbReference>
<dbReference type="AlphaFoldDB" id="A0A7W8G7L9"/>
<feature type="binding site" evidence="7">
    <location>
        <position position="151"/>
    </location>
    <ligand>
        <name>Mg(2+)</name>
        <dbReference type="ChEBI" id="CHEBI:18420"/>
    </ligand>
</feature>
<feature type="transmembrane region" description="Helical" evidence="8">
    <location>
        <begin position="6"/>
        <end position="27"/>
    </location>
</feature>
<dbReference type="PANTHER" id="PTHR22926:SF3">
    <property type="entry name" value="UNDECAPRENYL-PHOSPHATE ALPHA-N-ACETYLGLUCOSAMINYL 1-PHOSPHATE TRANSFERASE"/>
    <property type="match status" value="1"/>
</dbReference>
<comment type="cofactor">
    <cofactor evidence="7">
        <name>Mg(2+)</name>
        <dbReference type="ChEBI" id="CHEBI:18420"/>
    </cofactor>
</comment>
<dbReference type="GO" id="GO:0044038">
    <property type="term" value="P:cell wall macromolecule biosynthetic process"/>
    <property type="evidence" value="ECO:0007669"/>
    <property type="project" value="TreeGrafter"/>
</dbReference>
<feature type="transmembrane region" description="Helical" evidence="8">
    <location>
        <begin position="74"/>
        <end position="93"/>
    </location>
</feature>
<dbReference type="InterPro" id="IPR000715">
    <property type="entry name" value="Glycosyl_transferase_4"/>
</dbReference>
<keyword evidence="4 8" id="KW-0812">Transmembrane</keyword>
<organism evidence="9 10">
    <name type="scientific">Treponema ruminis</name>
    <dbReference type="NCBI Taxonomy" id="744515"/>
    <lineage>
        <taxon>Bacteria</taxon>
        <taxon>Pseudomonadati</taxon>
        <taxon>Spirochaetota</taxon>
        <taxon>Spirochaetia</taxon>
        <taxon>Spirochaetales</taxon>
        <taxon>Treponemataceae</taxon>
        <taxon>Treponema</taxon>
    </lineage>
</organism>
<evidence type="ECO:0000313" key="10">
    <source>
        <dbReference type="Proteomes" id="UP000518887"/>
    </source>
</evidence>
<feature type="transmembrane region" description="Helical" evidence="8">
    <location>
        <begin position="134"/>
        <end position="153"/>
    </location>
</feature>
<keyword evidence="10" id="KW-1185">Reference proteome</keyword>
<evidence type="ECO:0000256" key="4">
    <source>
        <dbReference type="ARBA" id="ARBA00022692"/>
    </source>
</evidence>
<keyword evidence="5 8" id="KW-1133">Transmembrane helix</keyword>
<protein>
    <submittedName>
        <fullName evidence="9">UDP-GlcNAc:undecaprenyl-phosphate GlcNAc-1-phosphate transferase</fullName>
        <ecNumber evidence="9">2.7.8.33</ecNumber>
    </submittedName>
</protein>
<comment type="caution">
    <text evidence="9">The sequence shown here is derived from an EMBL/GenBank/DDBJ whole genome shotgun (WGS) entry which is preliminary data.</text>
</comment>
<reference evidence="9 10" key="1">
    <citation type="submission" date="2020-08" db="EMBL/GenBank/DDBJ databases">
        <title>Genomic Encyclopedia of Type Strains, Phase IV (KMG-IV): sequencing the most valuable type-strain genomes for metagenomic binning, comparative biology and taxonomic classification.</title>
        <authorList>
            <person name="Goeker M."/>
        </authorList>
    </citation>
    <scope>NUCLEOTIDE SEQUENCE [LARGE SCALE GENOMIC DNA]</scope>
    <source>
        <strain evidence="9 10">DSM 103462</strain>
    </source>
</reference>
<dbReference type="EC" id="2.7.8.33" evidence="9"/>
<feature type="transmembrane region" description="Helical" evidence="8">
    <location>
        <begin position="158"/>
        <end position="177"/>
    </location>
</feature>
<feature type="transmembrane region" description="Helical" evidence="8">
    <location>
        <begin position="105"/>
        <end position="122"/>
    </location>
</feature>
<evidence type="ECO:0000256" key="6">
    <source>
        <dbReference type="ARBA" id="ARBA00023136"/>
    </source>
</evidence>
<gene>
    <name evidence="9" type="ORF">HNP76_000644</name>
</gene>
<feature type="transmembrane region" description="Helical" evidence="8">
    <location>
        <begin position="48"/>
        <end position="68"/>
    </location>
</feature>
<dbReference type="GO" id="GO:0046872">
    <property type="term" value="F:metal ion binding"/>
    <property type="evidence" value="ECO:0007669"/>
    <property type="project" value="UniProtKB-KW"/>
</dbReference>
<sequence>MGEGMIVCSLIAFLICLVLTPLIIALCKKFNWYDEVDPRKVHKGQIPRLGGVGIFISFLIALFLYLFYFSHFEFAHAKPVFFAGLIIFLFGIIDDFMNLRAKFKFLIQIISALIVSCSPLYINTFLGLELPQFIARSGTFFWILFLVNAYNLIDGLDLLCGGLSFLTLLTAGIFMIVGGQVVGFAYIIICASILGFLVYNKPPAKIFLGDGGSQTLGFVIAMIPVFPLQGGMEHTKLLIAFLIVTDVIAAVWRRTREHRSFFSADRAHIHHKLVNVGLSKTSTAICLLIIQLFICMASLATLLMTKTKDAVILLCVCIALVWAFFIMMHYINRMVNLKHTGHLADAPQAEH</sequence>
<dbReference type="GO" id="GO:0005886">
    <property type="term" value="C:plasma membrane"/>
    <property type="evidence" value="ECO:0007669"/>
    <property type="project" value="UniProtKB-SubCell"/>
</dbReference>
<keyword evidence="6 8" id="KW-0472">Membrane</keyword>
<feature type="transmembrane region" description="Helical" evidence="8">
    <location>
        <begin position="206"/>
        <end position="228"/>
    </location>
</feature>
<dbReference type="GO" id="GO:0009103">
    <property type="term" value="P:lipopolysaccharide biosynthetic process"/>
    <property type="evidence" value="ECO:0007669"/>
    <property type="project" value="TreeGrafter"/>
</dbReference>
<feature type="transmembrane region" description="Helical" evidence="8">
    <location>
        <begin position="183"/>
        <end position="199"/>
    </location>
</feature>
<evidence type="ECO:0000256" key="1">
    <source>
        <dbReference type="ARBA" id="ARBA00004651"/>
    </source>
</evidence>
<evidence type="ECO:0000256" key="7">
    <source>
        <dbReference type="PIRSR" id="PIRSR600715-1"/>
    </source>
</evidence>
<dbReference type="EMBL" id="JACHFQ010000002">
    <property type="protein sequence ID" value="MBB5225300.1"/>
    <property type="molecule type" value="Genomic_DNA"/>
</dbReference>
<feature type="transmembrane region" description="Helical" evidence="8">
    <location>
        <begin position="310"/>
        <end position="331"/>
    </location>
</feature>
<feature type="binding site" evidence="7">
    <location>
        <position position="210"/>
    </location>
    <ligand>
        <name>Mg(2+)</name>
        <dbReference type="ChEBI" id="CHEBI:18420"/>
    </ligand>
</feature>
<dbReference type="CDD" id="cd06853">
    <property type="entry name" value="GT_WecA_like"/>
    <property type="match status" value="1"/>
</dbReference>
<keyword evidence="2" id="KW-1003">Cell membrane</keyword>
<evidence type="ECO:0000256" key="2">
    <source>
        <dbReference type="ARBA" id="ARBA00022475"/>
    </source>
</evidence>
<dbReference type="PANTHER" id="PTHR22926">
    <property type="entry name" value="PHOSPHO-N-ACETYLMURAMOYL-PENTAPEPTIDE-TRANSFERASE"/>
    <property type="match status" value="1"/>
</dbReference>